<feature type="compositionally biased region" description="Basic residues" evidence="1">
    <location>
        <begin position="35"/>
        <end position="46"/>
    </location>
</feature>
<comment type="caution">
    <text evidence="2">The sequence shown here is derived from an EMBL/GenBank/DDBJ whole genome shotgun (WGS) entry which is preliminary data.</text>
</comment>
<dbReference type="Proteomes" id="UP000314294">
    <property type="component" value="Unassembled WGS sequence"/>
</dbReference>
<dbReference type="EMBL" id="SRLO01000676">
    <property type="protein sequence ID" value="TNN48936.1"/>
    <property type="molecule type" value="Genomic_DNA"/>
</dbReference>
<feature type="compositionally biased region" description="Polar residues" evidence="1">
    <location>
        <begin position="47"/>
        <end position="59"/>
    </location>
</feature>
<dbReference type="AlphaFoldDB" id="A0A4Z2G5T9"/>
<evidence type="ECO:0000313" key="2">
    <source>
        <dbReference type="EMBL" id="TNN48936.1"/>
    </source>
</evidence>
<reference evidence="2 3" key="1">
    <citation type="submission" date="2019-03" db="EMBL/GenBank/DDBJ databases">
        <title>First draft genome of Liparis tanakae, snailfish: a comprehensive survey of snailfish specific genes.</title>
        <authorList>
            <person name="Kim W."/>
            <person name="Song I."/>
            <person name="Jeong J.-H."/>
            <person name="Kim D."/>
            <person name="Kim S."/>
            <person name="Ryu S."/>
            <person name="Song J.Y."/>
            <person name="Lee S.K."/>
        </authorList>
    </citation>
    <scope>NUCLEOTIDE SEQUENCE [LARGE SCALE GENOMIC DNA]</scope>
    <source>
        <tissue evidence="2">Muscle</tissue>
    </source>
</reference>
<feature type="compositionally biased region" description="Polar residues" evidence="1">
    <location>
        <begin position="72"/>
        <end position="91"/>
    </location>
</feature>
<gene>
    <name evidence="2" type="ORF">EYF80_040879</name>
</gene>
<sequence>MRCGPERFNTLLRAFVHVSDEGHREKDGQNTTCRKPQHQFKKKHSHTQTSDLEAKNTTAVKRRRGDADENQIESQIATLTDPTGPSSHKTE</sequence>
<organism evidence="2 3">
    <name type="scientific">Liparis tanakae</name>
    <name type="common">Tanaka's snailfish</name>
    <dbReference type="NCBI Taxonomy" id="230148"/>
    <lineage>
        <taxon>Eukaryota</taxon>
        <taxon>Metazoa</taxon>
        <taxon>Chordata</taxon>
        <taxon>Craniata</taxon>
        <taxon>Vertebrata</taxon>
        <taxon>Euteleostomi</taxon>
        <taxon>Actinopterygii</taxon>
        <taxon>Neopterygii</taxon>
        <taxon>Teleostei</taxon>
        <taxon>Neoteleostei</taxon>
        <taxon>Acanthomorphata</taxon>
        <taxon>Eupercaria</taxon>
        <taxon>Perciformes</taxon>
        <taxon>Cottioidei</taxon>
        <taxon>Cottales</taxon>
        <taxon>Liparidae</taxon>
        <taxon>Liparis</taxon>
    </lineage>
</organism>
<accession>A0A4Z2G5T9</accession>
<proteinExistence type="predicted"/>
<evidence type="ECO:0000256" key="1">
    <source>
        <dbReference type="SAM" id="MobiDB-lite"/>
    </source>
</evidence>
<feature type="region of interest" description="Disordered" evidence="1">
    <location>
        <begin position="20"/>
        <end position="91"/>
    </location>
</feature>
<evidence type="ECO:0000313" key="3">
    <source>
        <dbReference type="Proteomes" id="UP000314294"/>
    </source>
</evidence>
<name>A0A4Z2G5T9_9TELE</name>
<keyword evidence="3" id="KW-1185">Reference proteome</keyword>
<protein>
    <submittedName>
        <fullName evidence="2">Uncharacterized protein</fullName>
    </submittedName>
</protein>